<dbReference type="EMBL" id="WHOA01000148">
    <property type="protein sequence ID" value="NOU74101.1"/>
    <property type="molecule type" value="Genomic_DNA"/>
</dbReference>
<evidence type="ECO:0000313" key="2">
    <source>
        <dbReference type="EMBL" id="NOU74101.1"/>
    </source>
</evidence>
<dbReference type="Gene3D" id="1.10.10.10">
    <property type="entry name" value="Winged helix-like DNA-binding domain superfamily/Winged helix DNA-binding domain"/>
    <property type="match status" value="1"/>
</dbReference>
<dbReference type="InterPro" id="IPR018656">
    <property type="entry name" value="DUF2087"/>
</dbReference>
<protein>
    <submittedName>
        <fullName evidence="2">DUF2087 domain-containing protein</fullName>
    </submittedName>
</protein>
<keyword evidence="3" id="KW-1185">Reference proteome</keyword>
<comment type="caution">
    <text evidence="2">The sequence shown here is derived from an EMBL/GenBank/DDBJ whole genome shotgun (WGS) entry which is preliminary data.</text>
</comment>
<sequence length="251" mass="29608">MEMSEMFWKASLDEWKRGYVQEDDGYICLLCGKRTEAGIIYPQDGVLYEAERYLKWHIGHAHGSVFQYFIGLDKKLTGLTDHQNSLLQLFYEGKSDSEIQKELGIGSASTIRNHRFGLKEKERQAKIFVTMMELLKEKDQHAPAFVEIHKSAKMVDERYNITEDEYEKIVNKYFPDGTSGELVSFSQQEKHKVVVLREIAKRFEQDRYYGEKEVNEMIKPVFHDYAKIRRYLIEYGFLDRQPDGSQYWLKG</sequence>
<name>A0ABX1Y1W4_9BACL</name>
<proteinExistence type="predicted"/>
<dbReference type="RefSeq" id="WP_171645503.1">
    <property type="nucleotide sequence ID" value="NZ_WHOA01000148.1"/>
</dbReference>
<feature type="domain" description="DUF2087" evidence="1">
    <location>
        <begin position="182"/>
        <end position="249"/>
    </location>
</feature>
<dbReference type="Proteomes" id="UP000616779">
    <property type="component" value="Unassembled WGS sequence"/>
</dbReference>
<dbReference type="InterPro" id="IPR036388">
    <property type="entry name" value="WH-like_DNA-bd_sf"/>
</dbReference>
<reference evidence="2 3" key="1">
    <citation type="submission" date="2019-10" db="EMBL/GenBank/DDBJ databases">
        <title>Description of Paenibacillus terrestris sp. nov.</title>
        <authorList>
            <person name="Carlier A."/>
            <person name="Qi S."/>
        </authorList>
    </citation>
    <scope>NUCLEOTIDE SEQUENCE [LARGE SCALE GENOMIC DNA]</scope>
    <source>
        <strain evidence="2 3">LMG 31458</strain>
    </source>
</reference>
<dbReference type="Pfam" id="PF09860">
    <property type="entry name" value="DUF2087"/>
    <property type="match status" value="1"/>
</dbReference>
<organism evidence="2 3">
    <name type="scientific">Paenibacillus phytorum</name>
    <dbReference type="NCBI Taxonomy" id="2654977"/>
    <lineage>
        <taxon>Bacteria</taxon>
        <taxon>Bacillati</taxon>
        <taxon>Bacillota</taxon>
        <taxon>Bacilli</taxon>
        <taxon>Bacillales</taxon>
        <taxon>Paenibacillaceae</taxon>
        <taxon>Paenibacillus</taxon>
    </lineage>
</organism>
<evidence type="ECO:0000313" key="3">
    <source>
        <dbReference type="Proteomes" id="UP000616779"/>
    </source>
</evidence>
<evidence type="ECO:0000259" key="1">
    <source>
        <dbReference type="Pfam" id="PF09860"/>
    </source>
</evidence>
<gene>
    <name evidence="2" type="ORF">GC098_22335</name>
</gene>
<accession>A0ABX1Y1W4</accession>